<dbReference type="AlphaFoldDB" id="A0A917X5R6"/>
<name>A0A917X5R6_9ACTN</name>
<dbReference type="EMBL" id="BMPI01000057">
    <property type="protein sequence ID" value="GGM68274.1"/>
    <property type="molecule type" value="Genomic_DNA"/>
</dbReference>
<comment type="caution">
    <text evidence="5">The sequence shown here is derived from an EMBL/GenBank/DDBJ whole genome shotgun (WGS) entry which is preliminary data.</text>
</comment>
<protein>
    <recommendedName>
        <fullName evidence="7">CBS domain-containing protein</fullName>
    </recommendedName>
</protein>
<dbReference type="Pfam" id="PF00571">
    <property type="entry name" value="CBS"/>
    <property type="match status" value="2"/>
</dbReference>
<gene>
    <name evidence="5" type="ORF">GCM10007977_082570</name>
</gene>
<feature type="domain" description="BON" evidence="3">
    <location>
        <begin position="149"/>
        <end position="217"/>
    </location>
</feature>
<dbReference type="Gene3D" id="3.10.580.10">
    <property type="entry name" value="CBS-domain"/>
    <property type="match status" value="1"/>
</dbReference>
<proteinExistence type="predicted"/>
<evidence type="ECO:0000256" key="2">
    <source>
        <dbReference type="PROSITE-ProRule" id="PRU00703"/>
    </source>
</evidence>
<dbReference type="PROSITE" id="PS51371">
    <property type="entry name" value="CBS"/>
    <property type="match status" value="2"/>
</dbReference>
<dbReference type="SUPFAM" id="SSF54631">
    <property type="entry name" value="CBS-domain pair"/>
    <property type="match status" value="1"/>
</dbReference>
<dbReference type="Pfam" id="PF04972">
    <property type="entry name" value="BON"/>
    <property type="match status" value="1"/>
</dbReference>
<dbReference type="Proteomes" id="UP000642070">
    <property type="component" value="Unassembled WGS sequence"/>
</dbReference>
<dbReference type="InterPro" id="IPR046342">
    <property type="entry name" value="CBS_dom_sf"/>
</dbReference>
<dbReference type="PIRSF" id="PIRSF036990">
    <property type="entry name" value="UCP036990_CBS_BON"/>
    <property type="match status" value="1"/>
</dbReference>
<reference evidence="5" key="2">
    <citation type="submission" date="2020-09" db="EMBL/GenBank/DDBJ databases">
        <authorList>
            <person name="Sun Q."/>
            <person name="Ohkuma M."/>
        </authorList>
    </citation>
    <scope>NUCLEOTIDE SEQUENCE</scope>
    <source>
        <strain evidence="5">JCM 19831</strain>
    </source>
</reference>
<organism evidence="5 6">
    <name type="scientific">Dactylosporangium sucinum</name>
    <dbReference type="NCBI Taxonomy" id="1424081"/>
    <lineage>
        <taxon>Bacteria</taxon>
        <taxon>Bacillati</taxon>
        <taxon>Actinomycetota</taxon>
        <taxon>Actinomycetes</taxon>
        <taxon>Micromonosporales</taxon>
        <taxon>Micromonosporaceae</taxon>
        <taxon>Dactylosporangium</taxon>
    </lineage>
</organism>
<evidence type="ECO:0000259" key="4">
    <source>
        <dbReference type="PROSITE" id="PS51371"/>
    </source>
</evidence>
<keyword evidence="6" id="KW-1185">Reference proteome</keyword>
<dbReference type="InterPro" id="IPR000644">
    <property type="entry name" value="CBS_dom"/>
</dbReference>
<dbReference type="CDD" id="cd04586">
    <property type="entry name" value="CBS_pair_BON_assoc"/>
    <property type="match status" value="1"/>
</dbReference>
<dbReference type="Gene3D" id="3.30.1340.30">
    <property type="match status" value="1"/>
</dbReference>
<sequence>MAHRTLADVMTRDVVTVREDTTFDDIVGLLTERHVSAVPVVDGRDRVLGVVSEADLLRKLEFADTDPAALAGTPAAAVGRAARVKAAACTAAGLMTAPAVTAPAGMPVTAAARMMEAAGVKRVPVVDEGRRLVGIASRRDLLTVFLRPDNAIRHEVVRGVLETLLWIAPTEVTVDVRHGVVYLDGELDRRSLAESVVGMVRAVDGVVDVVSRLTYPLDDTGSAPGG</sequence>
<evidence type="ECO:0000313" key="6">
    <source>
        <dbReference type="Proteomes" id="UP000642070"/>
    </source>
</evidence>
<keyword evidence="1 2" id="KW-0129">CBS domain</keyword>
<evidence type="ECO:0000256" key="1">
    <source>
        <dbReference type="ARBA" id="ARBA00023122"/>
    </source>
</evidence>
<evidence type="ECO:0008006" key="7">
    <source>
        <dbReference type="Google" id="ProtNLM"/>
    </source>
</evidence>
<feature type="domain" description="CBS" evidence="4">
    <location>
        <begin position="10"/>
        <end position="70"/>
    </location>
</feature>
<reference evidence="5" key="1">
    <citation type="journal article" date="2014" name="Int. J. Syst. Evol. Microbiol.">
        <title>Complete genome sequence of Corynebacterium casei LMG S-19264T (=DSM 44701T), isolated from a smear-ripened cheese.</title>
        <authorList>
            <consortium name="US DOE Joint Genome Institute (JGI-PGF)"/>
            <person name="Walter F."/>
            <person name="Albersmeier A."/>
            <person name="Kalinowski J."/>
            <person name="Ruckert C."/>
        </authorList>
    </citation>
    <scope>NUCLEOTIDE SEQUENCE</scope>
    <source>
        <strain evidence="5">JCM 19831</strain>
    </source>
</reference>
<feature type="domain" description="CBS" evidence="4">
    <location>
        <begin position="95"/>
        <end position="152"/>
    </location>
</feature>
<dbReference type="RefSeq" id="WP_190255516.1">
    <property type="nucleotide sequence ID" value="NZ_BMPI01000057.1"/>
</dbReference>
<dbReference type="PANTHER" id="PTHR43080:SF29">
    <property type="entry name" value="OS02G0818000 PROTEIN"/>
    <property type="match status" value="1"/>
</dbReference>
<dbReference type="PROSITE" id="PS50914">
    <property type="entry name" value="BON"/>
    <property type="match status" value="1"/>
</dbReference>
<evidence type="ECO:0000259" key="3">
    <source>
        <dbReference type="PROSITE" id="PS50914"/>
    </source>
</evidence>
<accession>A0A917X5R6</accession>
<dbReference type="InterPro" id="IPR017080">
    <property type="entry name" value="UCP036990_CBS_BON"/>
</dbReference>
<dbReference type="InterPro" id="IPR051257">
    <property type="entry name" value="Diverse_CBS-Domain"/>
</dbReference>
<evidence type="ECO:0000313" key="5">
    <source>
        <dbReference type="EMBL" id="GGM68274.1"/>
    </source>
</evidence>
<dbReference type="SMART" id="SM00116">
    <property type="entry name" value="CBS"/>
    <property type="match status" value="2"/>
</dbReference>
<dbReference type="PANTHER" id="PTHR43080">
    <property type="entry name" value="CBS DOMAIN-CONTAINING PROTEIN CBSX3, MITOCHONDRIAL"/>
    <property type="match status" value="1"/>
</dbReference>
<dbReference type="InterPro" id="IPR007055">
    <property type="entry name" value="BON_dom"/>
</dbReference>